<dbReference type="PROSITE" id="PS50109">
    <property type="entry name" value="HIS_KIN"/>
    <property type="match status" value="1"/>
</dbReference>
<comment type="caution">
    <text evidence="5">The sequence shown here is derived from an EMBL/GenBank/DDBJ whole genome shotgun (WGS) entry which is preliminary data.</text>
</comment>
<dbReference type="InterPro" id="IPR036890">
    <property type="entry name" value="HATPase_C_sf"/>
</dbReference>
<dbReference type="AlphaFoldDB" id="A0A3N3DW04"/>
<dbReference type="InterPro" id="IPR001789">
    <property type="entry name" value="Sig_transdc_resp-reg_receiver"/>
</dbReference>
<dbReference type="SUPFAM" id="SSF52172">
    <property type="entry name" value="CheY-like"/>
    <property type="match status" value="2"/>
</dbReference>
<name>A0A3N3DW04_9VIBR</name>
<dbReference type="Gene3D" id="3.40.50.2300">
    <property type="match status" value="2"/>
</dbReference>
<dbReference type="EMBL" id="RKIK01000071">
    <property type="protein sequence ID" value="ROV58582.1"/>
    <property type="molecule type" value="Genomic_DNA"/>
</dbReference>
<dbReference type="PANTHER" id="PTHR43547">
    <property type="entry name" value="TWO-COMPONENT HISTIDINE KINASE"/>
    <property type="match status" value="1"/>
</dbReference>
<dbReference type="Proteomes" id="UP000278792">
    <property type="component" value="Unassembled WGS sequence"/>
</dbReference>
<evidence type="ECO:0000313" key="5">
    <source>
        <dbReference type="EMBL" id="ROV58582.1"/>
    </source>
</evidence>
<proteinExistence type="predicted"/>
<dbReference type="SMART" id="SM00448">
    <property type="entry name" value="REC"/>
    <property type="match status" value="2"/>
</dbReference>
<organism evidence="5 6">
    <name type="scientific">Vibrio ponticus</name>
    <dbReference type="NCBI Taxonomy" id="265668"/>
    <lineage>
        <taxon>Bacteria</taxon>
        <taxon>Pseudomonadati</taxon>
        <taxon>Pseudomonadota</taxon>
        <taxon>Gammaproteobacteria</taxon>
        <taxon>Vibrionales</taxon>
        <taxon>Vibrionaceae</taxon>
        <taxon>Vibrio</taxon>
    </lineage>
</organism>
<keyword evidence="5" id="KW-0808">Transferase</keyword>
<feature type="domain" description="Response regulatory" evidence="4">
    <location>
        <begin position="18"/>
        <end position="135"/>
    </location>
</feature>
<feature type="domain" description="Histidine kinase" evidence="3">
    <location>
        <begin position="305"/>
        <end position="507"/>
    </location>
</feature>
<dbReference type="PROSITE" id="PS50110">
    <property type="entry name" value="RESPONSE_REGULATORY"/>
    <property type="match status" value="2"/>
</dbReference>
<accession>A0A3N3DW04</accession>
<keyword evidence="5" id="KW-0418">Kinase</keyword>
<evidence type="ECO:0000313" key="6">
    <source>
        <dbReference type="Proteomes" id="UP000278792"/>
    </source>
</evidence>
<dbReference type="RefSeq" id="WP_123783083.1">
    <property type="nucleotide sequence ID" value="NZ_RKIK01000071.1"/>
</dbReference>
<gene>
    <name evidence="5" type="ORF">EGH82_17685</name>
</gene>
<dbReference type="SUPFAM" id="SSF55874">
    <property type="entry name" value="ATPase domain of HSP90 chaperone/DNA topoisomerase II/histidine kinase"/>
    <property type="match status" value="1"/>
</dbReference>
<feature type="domain" description="Response regulatory" evidence="4">
    <location>
        <begin position="160"/>
        <end position="276"/>
    </location>
</feature>
<dbReference type="InterPro" id="IPR005467">
    <property type="entry name" value="His_kinase_dom"/>
</dbReference>
<protein>
    <submittedName>
        <fullName evidence="5">Hybrid sensor histidine kinase/response regulator</fullName>
    </submittedName>
</protein>
<dbReference type="PANTHER" id="PTHR43547:SF2">
    <property type="entry name" value="HYBRID SIGNAL TRANSDUCTION HISTIDINE KINASE C"/>
    <property type="match status" value="1"/>
</dbReference>
<evidence type="ECO:0000259" key="4">
    <source>
        <dbReference type="PROSITE" id="PS50110"/>
    </source>
</evidence>
<evidence type="ECO:0000256" key="2">
    <source>
        <dbReference type="PROSITE-ProRule" id="PRU00169"/>
    </source>
</evidence>
<dbReference type="Pfam" id="PF00072">
    <property type="entry name" value="Response_reg"/>
    <property type="match status" value="2"/>
</dbReference>
<dbReference type="Pfam" id="PF02518">
    <property type="entry name" value="HATPase_c"/>
    <property type="match status" value="1"/>
</dbReference>
<feature type="modified residue" description="4-aspartylphosphate" evidence="2">
    <location>
        <position position="209"/>
    </location>
</feature>
<dbReference type="GO" id="GO:0000155">
    <property type="term" value="F:phosphorelay sensor kinase activity"/>
    <property type="evidence" value="ECO:0007669"/>
    <property type="project" value="TreeGrafter"/>
</dbReference>
<evidence type="ECO:0000256" key="1">
    <source>
        <dbReference type="ARBA" id="ARBA00022553"/>
    </source>
</evidence>
<keyword evidence="1 2" id="KW-0597">Phosphoprotein</keyword>
<dbReference type="InterPro" id="IPR003594">
    <property type="entry name" value="HATPase_dom"/>
</dbReference>
<dbReference type="SMART" id="SM00387">
    <property type="entry name" value="HATPase_c"/>
    <property type="match status" value="1"/>
</dbReference>
<dbReference type="Gene3D" id="3.30.565.10">
    <property type="entry name" value="Histidine kinase-like ATPase, C-terminal domain"/>
    <property type="match status" value="1"/>
</dbReference>
<sequence length="507" mass="56160">MDSSFKRVNYDSPYKDMSVLIADDFEAITRALSSACEQLGFKTIFQARDGQEAAKYLQHNQVDIIISDWKMPKMDGLALLKHVRQSKTHASVPFVMLTGNLHQSDVVQAIEAGVSEYLVKPFSRVTLAERVHKAFVSPIKSHLAQRTDSAQVEAPPSKRTILVVDDEPSNLQVLGEVLKEIYKIKVCRSGQQAIDICGKPDKPDLILLDIMMPEMDGLAVCQALKSNPQTEFIPIIFVSALSQTDDVVKGLKLGAVDYIQKPVIPEIVLARVETHVNSVIQREKLSQQIDNLIDSARHHDEALQTFFHDFRSPLTALHSTLMAQMSDSDETKLLKESSSKLVDMIDNYSVLLELERGDYKPNLSVVILNSTVQQVIASYQANAKQNQVEFQLDIDPAHQFQGDELLSYTMLSNLLTNAIEAAPPQSTISVTSCREDQQLVIKITNQGSVPETLRDRFFDKFVTAGKSSGKGLGCYSAKLCVEAQGGSVALMVAVKTTTLELYMTAVD</sequence>
<feature type="modified residue" description="4-aspartylphosphate" evidence="2">
    <location>
        <position position="68"/>
    </location>
</feature>
<reference evidence="5 6" key="1">
    <citation type="submission" date="2018-11" db="EMBL/GenBank/DDBJ databases">
        <title>Vibrio ponticus strain CAIM 1751 pathogenic for the snapper Lutjanus guttatus.</title>
        <authorList>
            <person name="Soto-Rodriguez S."/>
            <person name="Lozano-Olvera R."/>
            <person name="Gomez-Gil B."/>
        </authorList>
    </citation>
    <scope>NUCLEOTIDE SEQUENCE [LARGE SCALE GENOMIC DNA]</scope>
    <source>
        <strain evidence="5 6">CAIM 1751</strain>
    </source>
</reference>
<evidence type="ECO:0000259" key="3">
    <source>
        <dbReference type="PROSITE" id="PS50109"/>
    </source>
</evidence>
<dbReference type="InterPro" id="IPR011006">
    <property type="entry name" value="CheY-like_superfamily"/>
</dbReference>